<dbReference type="Pfam" id="PF00583">
    <property type="entry name" value="Acetyltransf_1"/>
    <property type="match status" value="1"/>
</dbReference>
<dbReference type="Proteomes" id="UP000293433">
    <property type="component" value="Unassembled WGS sequence"/>
</dbReference>
<keyword evidence="5" id="KW-1185">Reference proteome</keyword>
<accession>A0A4Q7LWC8</accession>
<dbReference type="EMBL" id="SGWV01000007">
    <property type="protein sequence ID" value="RZS58049.1"/>
    <property type="molecule type" value="Genomic_DNA"/>
</dbReference>
<dbReference type="InterPro" id="IPR016181">
    <property type="entry name" value="Acyl_CoA_acyltransferase"/>
</dbReference>
<evidence type="ECO:0000313" key="5">
    <source>
        <dbReference type="Proteomes" id="UP000293433"/>
    </source>
</evidence>
<protein>
    <submittedName>
        <fullName evidence="4">N-acetylglutamate synthase-like GNAT family acetyltransferase</fullName>
    </submittedName>
</protein>
<name>A0A4Q7LWC8_9BURK</name>
<dbReference type="GO" id="GO:0016747">
    <property type="term" value="F:acyltransferase activity, transferring groups other than amino-acyl groups"/>
    <property type="evidence" value="ECO:0007669"/>
    <property type="project" value="InterPro"/>
</dbReference>
<keyword evidence="2" id="KW-0012">Acyltransferase</keyword>
<evidence type="ECO:0000313" key="4">
    <source>
        <dbReference type="EMBL" id="RZS58049.1"/>
    </source>
</evidence>
<dbReference type="InterPro" id="IPR000182">
    <property type="entry name" value="GNAT_dom"/>
</dbReference>
<dbReference type="CDD" id="cd04301">
    <property type="entry name" value="NAT_SF"/>
    <property type="match status" value="1"/>
</dbReference>
<proteinExistence type="predicted"/>
<dbReference type="SUPFAM" id="SSF55729">
    <property type="entry name" value="Acyl-CoA N-acyltransferases (Nat)"/>
    <property type="match status" value="1"/>
</dbReference>
<dbReference type="OrthoDB" id="9803233at2"/>
<dbReference type="PANTHER" id="PTHR43877">
    <property type="entry name" value="AMINOALKYLPHOSPHONATE N-ACETYLTRANSFERASE-RELATED-RELATED"/>
    <property type="match status" value="1"/>
</dbReference>
<evidence type="ECO:0000256" key="2">
    <source>
        <dbReference type="ARBA" id="ARBA00023315"/>
    </source>
</evidence>
<dbReference type="AlphaFoldDB" id="A0A4Q7LWC8"/>
<sequence length="202" mass="22285">MAALPAFSDSSMFPPGAPVRVRAARIRDWSRLQGLIAELFPDVESATIGHWLCDERHKLAVAFNESGLVGLVRLQVHPGERVTEVSALGVLPAARGQGVARSLMNYCEEVACACGAPSLELELPAEAHDTQAFFEHLGYVTQMRKGRETQLGSVRWVRRAPVPTWPDWELRREHAPRVPPATLQRLAMRALYGAWIGSARAN</sequence>
<dbReference type="PROSITE" id="PS51186">
    <property type="entry name" value="GNAT"/>
    <property type="match status" value="1"/>
</dbReference>
<keyword evidence="1 4" id="KW-0808">Transferase</keyword>
<dbReference type="RefSeq" id="WP_130480241.1">
    <property type="nucleotide sequence ID" value="NZ_SGWV01000007.1"/>
</dbReference>
<feature type="domain" description="N-acetyltransferase" evidence="3">
    <location>
        <begin position="19"/>
        <end position="161"/>
    </location>
</feature>
<evidence type="ECO:0000256" key="1">
    <source>
        <dbReference type="ARBA" id="ARBA00022679"/>
    </source>
</evidence>
<reference evidence="4 5" key="1">
    <citation type="submission" date="2019-02" db="EMBL/GenBank/DDBJ databases">
        <title>Genomic Encyclopedia of Type Strains, Phase IV (KMG-IV): sequencing the most valuable type-strain genomes for metagenomic binning, comparative biology and taxonomic classification.</title>
        <authorList>
            <person name="Goeker M."/>
        </authorList>
    </citation>
    <scope>NUCLEOTIDE SEQUENCE [LARGE SCALE GENOMIC DNA]</scope>
    <source>
        <strain evidence="4 5">DSM 10617</strain>
    </source>
</reference>
<comment type="caution">
    <text evidence="4">The sequence shown here is derived from an EMBL/GenBank/DDBJ whole genome shotgun (WGS) entry which is preliminary data.</text>
</comment>
<evidence type="ECO:0000259" key="3">
    <source>
        <dbReference type="PROSITE" id="PS51186"/>
    </source>
</evidence>
<dbReference type="InterPro" id="IPR050832">
    <property type="entry name" value="Bact_Acetyltransf"/>
</dbReference>
<organism evidence="4 5">
    <name type="scientific">Sphaerotilus mobilis</name>
    <dbReference type="NCBI Taxonomy" id="47994"/>
    <lineage>
        <taxon>Bacteria</taxon>
        <taxon>Pseudomonadati</taxon>
        <taxon>Pseudomonadota</taxon>
        <taxon>Betaproteobacteria</taxon>
        <taxon>Burkholderiales</taxon>
        <taxon>Sphaerotilaceae</taxon>
        <taxon>Sphaerotilus</taxon>
    </lineage>
</organism>
<dbReference type="Gene3D" id="3.40.630.30">
    <property type="match status" value="1"/>
</dbReference>
<gene>
    <name evidence="4" type="ORF">EV685_0326</name>
</gene>